<evidence type="ECO:0000313" key="3">
    <source>
        <dbReference type="Proteomes" id="UP000419144"/>
    </source>
</evidence>
<feature type="region of interest" description="Disordered" evidence="1">
    <location>
        <begin position="419"/>
        <end position="445"/>
    </location>
</feature>
<feature type="region of interest" description="Disordered" evidence="1">
    <location>
        <begin position="498"/>
        <end position="530"/>
    </location>
</feature>
<feature type="region of interest" description="Disordered" evidence="1">
    <location>
        <begin position="88"/>
        <end position="152"/>
    </location>
</feature>
<reference evidence="2" key="1">
    <citation type="submission" date="2019-11" db="EMBL/GenBank/DDBJ databases">
        <title>Leishmania tarentolae CDS.</title>
        <authorList>
            <person name="Goto Y."/>
            <person name="Yamagishi J."/>
        </authorList>
    </citation>
    <scope>NUCLEOTIDE SEQUENCE [LARGE SCALE GENOMIC DNA]</scope>
    <source>
        <strain evidence="2">Parrot Tar II</strain>
    </source>
</reference>
<feature type="region of interest" description="Disordered" evidence="1">
    <location>
        <begin position="679"/>
        <end position="727"/>
    </location>
</feature>
<dbReference type="Proteomes" id="UP000419144">
    <property type="component" value="Unassembled WGS sequence"/>
</dbReference>
<proteinExistence type="predicted"/>
<feature type="region of interest" description="Disordered" evidence="1">
    <location>
        <begin position="572"/>
        <end position="594"/>
    </location>
</feature>
<gene>
    <name evidence="2" type="ORF">LtaPh_3420600</name>
</gene>
<dbReference type="VEuPathDB" id="TriTrypDB:LtaPh_3420600"/>
<keyword evidence="3" id="KW-1185">Reference proteome</keyword>
<feature type="compositionally biased region" description="Polar residues" evidence="1">
    <location>
        <begin position="700"/>
        <end position="727"/>
    </location>
</feature>
<protein>
    <submittedName>
        <fullName evidence="2">Uncharacterized protein</fullName>
    </submittedName>
</protein>
<sequence>MQSVTEHRVLVYQCGARAVVNLSDIRRCSCISPSNLPSFESPTPFEGTRRDEVANIPSSTRATAGGKNALESLCSSLTMNMVTAPEGECCSDRAPSHTASSPSPRVPPPPPPTGCANLDAGDISSLLKNTGPQALSRHSAHHSVQGVSPSPLEDDVNCHGYSAALPENDHYSSWFAEWPPTALVTSSNSALLLRDQGSAEASLCCAAAGGVPPKWTSGVAVEDHETMNLFNQPRITPANTFPAGEVEAACLTGPPQGRTGECRCGVPPSHVGSRPSPLPQLPTSNIGSGITPISATGAERVLFDDDDFTDVSTPSARCHTLQPDLETAPAVPCAGADAVAHTPPRPCDIRRGALPASNCGGIGDCGSTGCNSRDPFLAHYTTTSLSSHTTPRTCVFSAEAFVGASGELLDAKPPSVCGHEKKDLTTKVTEESAEGSSPTAKDNLIEDTPCASTTFTWANGNLPAFKTPVISPLRQELLLRLLTTQAASAAYTPSVRTFSSGASPRNHGALGTPTPLHGSHGWRGASATSGGESLAEITGFPTPVKLSPIPTKGYSAHCEISASVTAATRGSTWTSATPASGLPSPTVFAGNGDAHECDAENPDLVTPAAAAHAIEAVEHVRASRRLTTGRSFSEGGRVGPLSHSSGPDSLSTAHSISSINSECSVSPICVRARQTTRVWSPHPSEVSQQQHPKPPLPSTEGHSSRSLTDFPSSSAVQHQPPQRQQSTVLCHSPVFGPVHAAPCDHTFSAHTNPCDTTVCPERAAAEVFEDLNAMSLMFTEVQAQPTHRQSHKLLHPVAGTGDLASLHNSTDRSAGERFTTRYAPDTVNLGTPTVSMIQSTGQALGESCCSLFMPPATQYIQALPIPGLQPRNPPSGQATQRSGLAVEGLGGESDTVGLANEARQNRRRQMQNAMLISPVLSDKEEENGIRCPTVGSCSTKRVLPRVQASPLVSSNDTSSMWERQPFAPKPEKNERDASAYLRTPFSTCFRSCEVEEEWGRHGCSVHSAPPCASSFAGQLKRPSCSRIAVTSPWENSHPHLRLPSRTDAPRHTEVPYVRYRPAFTASSQSATYFIDSWL</sequence>
<evidence type="ECO:0000256" key="1">
    <source>
        <dbReference type="SAM" id="MobiDB-lite"/>
    </source>
</evidence>
<dbReference type="EMBL" id="BLBS01000054">
    <property type="protein sequence ID" value="GET92279.1"/>
    <property type="molecule type" value="Genomic_DNA"/>
</dbReference>
<organism evidence="2 3">
    <name type="scientific">Leishmania tarentolae</name>
    <name type="common">Sauroleishmania tarentolae</name>
    <dbReference type="NCBI Taxonomy" id="5689"/>
    <lineage>
        <taxon>Eukaryota</taxon>
        <taxon>Discoba</taxon>
        <taxon>Euglenozoa</taxon>
        <taxon>Kinetoplastea</taxon>
        <taxon>Metakinetoplastina</taxon>
        <taxon>Trypanosomatida</taxon>
        <taxon>Trypanosomatidae</taxon>
        <taxon>Leishmaniinae</taxon>
        <taxon>Leishmania</taxon>
        <taxon>lizard Leishmania</taxon>
    </lineage>
</organism>
<name>A0A640KXN9_LEITA</name>
<feature type="region of interest" description="Disordered" evidence="1">
    <location>
        <begin position="627"/>
        <end position="654"/>
    </location>
</feature>
<feature type="compositionally biased region" description="Pro residues" evidence="1">
    <location>
        <begin position="104"/>
        <end position="113"/>
    </location>
</feature>
<feature type="compositionally biased region" description="Polar residues" evidence="1">
    <location>
        <begin position="642"/>
        <end position="654"/>
    </location>
</feature>
<dbReference type="AlphaFoldDB" id="A0A640KXN9"/>
<feature type="region of interest" description="Disordered" evidence="1">
    <location>
        <begin position="951"/>
        <end position="974"/>
    </location>
</feature>
<evidence type="ECO:0000313" key="2">
    <source>
        <dbReference type="EMBL" id="GET92279.1"/>
    </source>
</evidence>
<dbReference type="OrthoDB" id="266850at2759"/>
<feature type="compositionally biased region" description="Basic and acidic residues" evidence="1">
    <location>
        <begin position="419"/>
        <end position="430"/>
    </location>
</feature>
<feature type="compositionally biased region" description="Polar residues" evidence="1">
    <location>
        <begin position="951"/>
        <end position="961"/>
    </location>
</feature>
<accession>A0A640KXN9</accession>
<comment type="caution">
    <text evidence="2">The sequence shown here is derived from an EMBL/GenBank/DDBJ whole genome shotgun (WGS) entry which is preliminary data.</text>
</comment>